<dbReference type="Gene3D" id="1.25.40.10">
    <property type="entry name" value="Tetratricopeptide repeat domain"/>
    <property type="match status" value="1"/>
</dbReference>
<evidence type="ECO:0000256" key="1">
    <source>
        <dbReference type="SAM" id="SignalP"/>
    </source>
</evidence>
<dbReference type="Proteomes" id="UP000575068">
    <property type="component" value="Unassembled WGS sequence"/>
</dbReference>
<organism evidence="2 3">
    <name type="scientific">Rhizorhapis suberifaciens</name>
    <name type="common">corky root of lettuce</name>
    <dbReference type="NCBI Taxonomy" id="13656"/>
    <lineage>
        <taxon>Bacteria</taxon>
        <taxon>Pseudomonadati</taxon>
        <taxon>Pseudomonadota</taxon>
        <taxon>Alphaproteobacteria</taxon>
        <taxon>Sphingomonadales</taxon>
        <taxon>Sphingomonadaceae</taxon>
        <taxon>Rhizorhapis</taxon>
    </lineage>
</organism>
<feature type="signal peptide" evidence="1">
    <location>
        <begin position="1"/>
        <end position="28"/>
    </location>
</feature>
<evidence type="ECO:0008006" key="4">
    <source>
        <dbReference type="Google" id="ProtNLM"/>
    </source>
</evidence>
<dbReference type="SUPFAM" id="SSF81901">
    <property type="entry name" value="HCP-like"/>
    <property type="match status" value="1"/>
</dbReference>
<evidence type="ECO:0000313" key="3">
    <source>
        <dbReference type="Proteomes" id="UP000575068"/>
    </source>
</evidence>
<dbReference type="AlphaFoldDB" id="A0A840HWU9"/>
<reference evidence="2 3" key="1">
    <citation type="submission" date="2020-08" db="EMBL/GenBank/DDBJ databases">
        <title>Genomic Encyclopedia of Type Strains, Phase IV (KMG-IV): sequencing the most valuable type-strain genomes for metagenomic binning, comparative biology and taxonomic classification.</title>
        <authorList>
            <person name="Goeker M."/>
        </authorList>
    </citation>
    <scope>NUCLEOTIDE SEQUENCE [LARGE SCALE GENOMIC DNA]</scope>
    <source>
        <strain evidence="2 3">DSM 7465</strain>
    </source>
</reference>
<sequence length="426" mass="44790">MRFVSTMALGLILAASGVAVVGASPAMAAKKEKAPKQNFSKEFLAQASTLQKSISSKDFAGAQSHLAAAEAAAKTPDDIYTLNILRLQLGLGLNDPKVQRAALEGMLGSGATPPAEVGKYEFYAGDFAFKANEPDAAIGHLQKAVAAGYPGSATHIMLAESYFKKAVATAKGNQFTPDGKAAVQAGLPHLKQGIEVEKSEGKPVPAAWYERGFQLAYVAGLPQASEWAMYSVEADPSAKNWRSLLRGYQDTHRTISKAENLDLMRLMRTTGSLESEYDYSEYAEAAVSSGLPGEAKAVIDEGRSKGKIAPAKLSEVYQIASGRIAGDKSSLPAGERDAAKAANGKIASSTADAYLGYGEYAKAAQLYQLALQKGSVDANEVNTRLGIALAKSGDAAGAKAAFAKVGAGSRQDVAKFWLLWLNKQQG</sequence>
<keyword evidence="3" id="KW-1185">Reference proteome</keyword>
<protein>
    <recommendedName>
        <fullName evidence="4">Tetratricopeptide repeat protein</fullName>
    </recommendedName>
</protein>
<name>A0A840HWU9_9SPHN</name>
<dbReference type="EMBL" id="JACHOV010000008">
    <property type="protein sequence ID" value="MBB4641884.1"/>
    <property type="molecule type" value="Genomic_DNA"/>
</dbReference>
<dbReference type="InterPro" id="IPR011990">
    <property type="entry name" value="TPR-like_helical_dom_sf"/>
</dbReference>
<feature type="chain" id="PRO_5032360357" description="Tetratricopeptide repeat protein" evidence="1">
    <location>
        <begin position="29"/>
        <end position="426"/>
    </location>
</feature>
<evidence type="ECO:0000313" key="2">
    <source>
        <dbReference type="EMBL" id="MBB4641884.1"/>
    </source>
</evidence>
<gene>
    <name evidence="2" type="ORF">HNQ99_002202</name>
</gene>
<accession>A0A840HWU9</accession>
<comment type="caution">
    <text evidence="2">The sequence shown here is derived from an EMBL/GenBank/DDBJ whole genome shotgun (WGS) entry which is preliminary data.</text>
</comment>
<keyword evidence="1" id="KW-0732">Signal</keyword>
<proteinExistence type="predicted"/>
<dbReference type="RefSeq" id="WP_184475677.1">
    <property type="nucleotide sequence ID" value="NZ_JACHOV010000008.1"/>
</dbReference>